<accession>A0A1Z5REN5</accession>
<dbReference type="InParanoid" id="A0A1Z5REN5"/>
<dbReference type="EMBL" id="CM000765">
    <property type="protein sequence ID" value="OQU82213.1"/>
    <property type="molecule type" value="Genomic_DNA"/>
</dbReference>
<protein>
    <submittedName>
        <fullName evidence="1">Uncharacterized protein</fullName>
    </submittedName>
</protein>
<reference evidence="1 2" key="1">
    <citation type="journal article" date="2009" name="Nature">
        <title>The Sorghum bicolor genome and the diversification of grasses.</title>
        <authorList>
            <person name="Paterson A.H."/>
            <person name="Bowers J.E."/>
            <person name="Bruggmann R."/>
            <person name="Dubchak I."/>
            <person name="Grimwood J."/>
            <person name="Gundlach H."/>
            <person name="Haberer G."/>
            <person name="Hellsten U."/>
            <person name="Mitros T."/>
            <person name="Poliakov A."/>
            <person name="Schmutz J."/>
            <person name="Spannagl M."/>
            <person name="Tang H."/>
            <person name="Wang X."/>
            <person name="Wicker T."/>
            <person name="Bharti A.K."/>
            <person name="Chapman J."/>
            <person name="Feltus F.A."/>
            <person name="Gowik U."/>
            <person name="Grigoriev I.V."/>
            <person name="Lyons E."/>
            <person name="Maher C.A."/>
            <person name="Martis M."/>
            <person name="Narechania A."/>
            <person name="Otillar R.P."/>
            <person name="Penning B.W."/>
            <person name="Salamov A.A."/>
            <person name="Wang Y."/>
            <person name="Zhang L."/>
            <person name="Carpita N.C."/>
            <person name="Freeling M."/>
            <person name="Gingle A.R."/>
            <person name="Hash C.T."/>
            <person name="Keller B."/>
            <person name="Klein P."/>
            <person name="Kresovich S."/>
            <person name="McCann M.C."/>
            <person name="Ming R."/>
            <person name="Peterson D.G."/>
            <person name="Mehboob-ur-Rahman"/>
            <person name="Ware D."/>
            <person name="Westhoff P."/>
            <person name="Mayer K.F."/>
            <person name="Messing J."/>
            <person name="Rokhsar D.S."/>
        </authorList>
    </citation>
    <scope>NUCLEOTIDE SEQUENCE [LARGE SCALE GENOMIC DNA]</scope>
    <source>
        <strain evidence="2">cv. BTx623</strain>
    </source>
</reference>
<dbReference type="Proteomes" id="UP000000768">
    <property type="component" value="Chromosome 6"/>
</dbReference>
<sequence>MLHDRPQRLPPCALPLAAVARKEHSLRCASGISPGAGGSGGTHAGDARVAAARPCLSVSAPHARARTSSGGRCAAPPAPAPLPLRCLHAEDRATGRPGHHAMRASCSVTVWKKTNARVRACRGGIARLSTSWRVGREWAVDLLRVGVPKFERAEVPCRHRFFSGVLASMKNDVRC</sequence>
<dbReference type="AlphaFoldDB" id="A0A1Z5REN5"/>
<evidence type="ECO:0000313" key="2">
    <source>
        <dbReference type="Proteomes" id="UP000000768"/>
    </source>
</evidence>
<evidence type="ECO:0000313" key="1">
    <source>
        <dbReference type="EMBL" id="OQU82213.1"/>
    </source>
</evidence>
<dbReference type="Gramene" id="OQU82213">
    <property type="protein sequence ID" value="OQU82213"/>
    <property type="gene ID" value="SORBI_3006G193801"/>
</dbReference>
<organism evidence="1 2">
    <name type="scientific">Sorghum bicolor</name>
    <name type="common">Sorghum</name>
    <name type="synonym">Sorghum vulgare</name>
    <dbReference type="NCBI Taxonomy" id="4558"/>
    <lineage>
        <taxon>Eukaryota</taxon>
        <taxon>Viridiplantae</taxon>
        <taxon>Streptophyta</taxon>
        <taxon>Embryophyta</taxon>
        <taxon>Tracheophyta</taxon>
        <taxon>Spermatophyta</taxon>
        <taxon>Magnoliopsida</taxon>
        <taxon>Liliopsida</taxon>
        <taxon>Poales</taxon>
        <taxon>Poaceae</taxon>
        <taxon>PACMAD clade</taxon>
        <taxon>Panicoideae</taxon>
        <taxon>Andropogonodae</taxon>
        <taxon>Andropogoneae</taxon>
        <taxon>Sorghinae</taxon>
        <taxon>Sorghum</taxon>
    </lineage>
</organism>
<name>A0A1Z5REN5_SORBI</name>
<gene>
    <name evidence="1" type="ORF">SORBI_3006G193801</name>
</gene>
<reference evidence="2" key="2">
    <citation type="journal article" date="2018" name="Plant J.">
        <title>The Sorghum bicolor reference genome: improved assembly, gene annotations, a transcriptome atlas, and signatures of genome organization.</title>
        <authorList>
            <person name="McCormick R.F."/>
            <person name="Truong S.K."/>
            <person name="Sreedasyam A."/>
            <person name="Jenkins J."/>
            <person name="Shu S."/>
            <person name="Sims D."/>
            <person name="Kennedy M."/>
            <person name="Amirebrahimi M."/>
            <person name="Weers B.D."/>
            <person name="McKinley B."/>
            <person name="Mattison A."/>
            <person name="Morishige D.T."/>
            <person name="Grimwood J."/>
            <person name="Schmutz J."/>
            <person name="Mullet J.E."/>
        </authorList>
    </citation>
    <scope>NUCLEOTIDE SEQUENCE [LARGE SCALE GENOMIC DNA]</scope>
    <source>
        <strain evidence="2">cv. BTx623</strain>
    </source>
</reference>
<keyword evidence="2" id="KW-1185">Reference proteome</keyword>
<proteinExistence type="predicted"/>